<protein>
    <submittedName>
        <fullName evidence="2">Uncharacterized protein</fullName>
    </submittedName>
</protein>
<accession>A0AAV4AVC4</accession>
<name>A0AAV4AVC4_9GAST</name>
<feature type="compositionally biased region" description="Pro residues" evidence="1">
    <location>
        <begin position="75"/>
        <end position="84"/>
    </location>
</feature>
<feature type="region of interest" description="Disordered" evidence="1">
    <location>
        <begin position="75"/>
        <end position="132"/>
    </location>
</feature>
<comment type="caution">
    <text evidence="2">The sequence shown here is derived from an EMBL/GenBank/DDBJ whole genome shotgun (WGS) entry which is preliminary data.</text>
</comment>
<dbReference type="EMBL" id="BLXT01004211">
    <property type="protein sequence ID" value="GFO10845.1"/>
    <property type="molecule type" value="Genomic_DNA"/>
</dbReference>
<dbReference type="AlphaFoldDB" id="A0AAV4AVC4"/>
<evidence type="ECO:0000313" key="3">
    <source>
        <dbReference type="Proteomes" id="UP000735302"/>
    </source>
</evidence>
<gene>
    <name evidence="2" type="ORF">PoB_003735000</name>
</gene>
<sequence>MAQNARGFQILKAIELREDDVQNTALIFSYDTPRDPSRCAACWRENPFECLVSVIPIKPCPLLHFPPKPSAFPPPLSLIPPGKTPFPMGTPRHARSPTDHHPSKLQTWASNRPPMRFTNGSDRLPRQITLEE</sequence>
<reference evidence="2 3" key="1">
    <citation type="journal article" date="2021" name="Elife">
        <title>Chloroplast acquisition without the gene transfer in kleptoplastic sea slugs, Plakobranchus ocellatus.</title>
        <authorList>
            <person name="Maeda T."/>
            <person name="Takahashi S."/>
            <person name="Yoshida T."/>
            <person name="Shimamura S."/>
            <person name="Takaki Y."/>
            <person name="Nagai Y."/>
            <person name="Toyoda A."/>
            <person name="Suzuki Y."/>
            <person name="Arimoto A."/>
            <person name="Ishii H."/>
            <person name="Satoh N."/>
            <person name="Nishiyama T."/>
            <person name="Hasebe M."/>
            <person name="Maruyama T."/>
            <person name="Minagawa J."/>
            <person name="Obokata J."/>
            <person name="Shigenobu S."/>
        </authorList>
    </citation>
    <scope>NUCLEOTIDE SEQUENCE [LARGE SCALE GENOMIC DNA]</scope>
</reference>
<evidence type="ECO:0000313" key="2">
    <source>
        <dbReference type="EMBL" id="GFO10845.1"/>
    </source>
</evidence>
<keyword evidence="3" id="KW-1185">Reference proteome</keyword>
<organism evidence="2 3">
    <name type="scientific">Plakobranchus ocellatus</name>
    <dbReference type="NCBI Taxonomy" id="259542"/>
    <lineage>
        <taxon>Eukaryota</taxon>
        <taxon>Metazoa</taxon>
        <taxon>Spiralia</taxon>
        <taxon>Lophotrochozoa</taxon>
        <taxon>Mollusca</taxon>
        <taxon>Gastropoda</taxon>
        <taxon>Heterobranchia</taxon>
        <taxon>Euthyneura</taxon>
        <taxon>Panpulmonata</taxon>
        <taxon>Sacoglossa</taxon>
        <taxon>Placobranchoidea</taxon>
        <taxon>Plakobranchidae</taxon>
        <taxon>Plakobranchus</taxon>
    </lineage>
</organism>
<proteinExistence type="predicted"/>
<evidence type="ECO:0000256" key="1">
    <source>
        <dbReference type="SAM" id="MobiDB-lite"/>
    </source>
</evidence>
<dbReference type="Proteomes" id="UP000735302">
    <property type="component" value="Unassembled WGS sequence"/>
</dbReference>